<reference evidence="2 3" key="1">
    <citation type="submission" date="2024-10" db="EMBL/GenBank/DDBJ databases">
        <title>The Natural Products Discovery Center: Release of the First 8490 Sequenced Strains for Exploring Actinobacteria Biosynthetic Diversity.</title>
        <authorList>
            <person name="Kalkreuter E."/>
            <person name="Kautsar S.A."/>
            <person name="Yang D."/>
            <person name="Bader C.D."/>
            <person name="Teijaro C.N."/>
            <person name="Fluegel L."/>
            <person name="Davis C.M."/>
            <person name="Simpson J.R."/>
            <person name="Lauterbach L."/>
            <person name="Steele A.D."/>
            <person name="Gui C."/>
            <person name="Meng S."/>
            <person name="Li G."/>
            <person name="Viehrig K."/>
            <person name="Ye F."/>
            <person name="Su P."/>
            <person name="Kiefer A.F."/>
            <person name="Nichols A."/>
            <person name="Cepeda A.J."/>
            <person name="Yan W."/>
            <person name="Fan B."/>
            <person name="Jiang Y."/>
            <person name="Adhikari A."/>
            <person name="Zheng C.-J."/>
            <person name="Schuster L."/>
            <person name="Cowan T.M."/>
            <person name="Smanski M.J."/>
            <person name="Chevrette M.G."/>
            <person name="De Carvalho L.P.S."/>
            <person name="Shen B."/>
        </authorList>
    </citation>
    <scope>NUCLEOTIDE SEQUENCE [LARGE SCALE GENOMIC DNA]</scope>
    <source>
        <strain evidence="2 3">NPDC005497</strain>
    </source>
</reference>
<name>A0ABW6N8H1_9ACTN</name>
<dbReference type="RefSeq" id="WP_389835407.1">
    <property type="nucleotide sequence ID" value="NZ_JBIAJP010000021.1"/>
</dbReference>
<feature type="region of interest" description="Disordered" evidence="1">
    <location>
        <begin position="360"/>
        <end position="379"/>
    </location>
</feature>
<organism evidence="2 3">
    <name type="scientific">Streptomyces tibetensis</name>
    <dbReference type="NCBI Taxonomy" id="2382123"/>
    <lineage>
        <taxon>Bacteria</taxon>
        <taxon>Bacillati</taxon>
        <taxon>Actinomycetota</taxon>
        <taxon>Actinomycetes</taxon>
        <taxon>Kitasatosporales</taxon>
        <taxon>Streptomycetaceae</taxon>
        <taxon>Streptomyces</taxon>
    </lineage>
</organism>
<keyword evidence="3" id="KW-1185">Reference proteome</keyword>
<dbReference type="EMBL" id="JBIAJP010000021">
    <property type="protein sequence ID" value="MFF0009524.1"/>
    <property type="molecule type" value="Genomic_DNA"/>
</dbReference>
<accession>A0ABW6N8H1</accession>
<evidence type="ECO:0000313" key="3">
    <source>
        <dbReference type="Proteomes" id="UP001601422"/>
    </source>
</evidence>
<dbReference type="InterPro" id="IPR011101">
    <property type="entry name" value="DUF5131"/>
</dbReference>
<sequence length="379" mass="41995">MATNTSIEWADKTWSPIIGCDRVSPGCDSCYAISTARIRESNPHPAIAAAFAGTTQRTDAGIDWSGRINLLNDRLTEPLRWKKPRKVFVNSLSDLFHKNVPDEFIAKVFAVMALTPQHTYQVLTKRHARMRSILSDVCRCGNGHTPGVHFRSAMAWAASRANPDRIPGLPDDAEQRVWNTPWPLPGVWLGVSVENQHWANVRVPALIATPAAIRWISAEPLLGPVDLYGDLRNDVYRCPCGAWERDGNVHTLCADCGKPWRHKPGDARIDWVVAGGESGPKARPMHPDWARSLREQCATAAVPFLFKQHGTWSPNQPDRGGDPKRDVALLNDGTVHQPGHLPARPELEGKQMVPMYRVGKKAAGRELDGRTHDQFPAPA</sequence>
<evidence type="ECO:0000313" key="2">
    <source>
        <dbReference type="EMBL" id="MFF0009524.1"/>
    </source>
</evidence>
<evidence type="ECO:0000256" key="1">
    <source>
        <dbReference type="SAM" id="MobiDB-lite"/>
    </source>
</evidence>
<feature type="region of interest" description="Disordered" evidence="1">
    <location>
        <begin position="309"/>
        <end position="350"/>
    </location>
</feature>
<comment type="caution">
    <text evidence="2">The sequence shown here is derived from an EMBL/GenBank/DDBJ whole genome shotgun (WGS) entry which is preliminary data.</text>
</comment>
<proteinExistence type="predicted"/>
<feature type="compositionally biased region" description="Basic and acidic residues" evidence="1">
    <location>
        <begin position="363"/>
        <end position="373"/>
    </location>
</feature>
<protein>
    <submittedName>
        <fullName evidence="2">Phage Gp37/Gp68 family protein</fullName>
    </submittedName>
</protein>
<dbReference type="Pfam" id="PF07505">
    <property type="entry name" value="DUF5131"/>
    <property type="match status" value="1"/>
</dbReference>
<dbReference type="Proteomes" id="UP001601422">
    <property type="component" value="Unassembled WGS sequence"/>
</dbReference>
<gene>
    <name evidence="2" type="ORF">ACFYQT_39720</name>
</gene>